<dbReference type="PROSITE" id="PS50943">
    <property type="entry name" value="HTH_CROC1"/>
    <property type="match status" value="1"/>
</dbReference>
<evidence type="ECO:0000259" key="1">
    <source>
        <dbReference type="PROSITE" id="PS50943"/>
    </source>
</evidence>
<dbReference type="EMBL" id="JAHLFE010000116">
    <property type="protein sequence ID" value="MBU3844394.1"/>
    <property type="molecule type" value="Genomic_DNA"/>
</dbReference>
<dbReference type="AlphaFoldDB" id="A0A948WZR0"/>
<dbReference type="Gene3D" id="1.10.260.40">
    <property type="entry name" value="lambda repressor-like DNA-binding domains"/>
    <property type="match status" value="1"/>
</dbReference>
<dbReference type="InterPro" id="IPR010982">
    <property type="entry name" value="Lambda_DNA-bd_dom_sf"/>
</dbReference>
<name>A0A948WZR0_9GAMM</name>
<reference evidence="2" key="2">
    <citation type="submission" date="2021-04" db="EMBL/GenBank/DDBJ databases">
        <authorList>
            <person name="Gilroy R."/>
        </authorList>
    </citation>
    <scope>NUCLEOTIDE SEQUENCE</scope>
    <source>
        <strain evidence="2">378</strain>
    </source>
</reference>
<sequence>MAHPVTVTTTITSASATLPAGLGLRQRALSTKATSALAAMPVAAQPARNAMPMRPQTPDWPQLMAKMAPVAKTTMAAQPVGASVPEVGTGVVAADSMMPAQAVELALSTAAADTTLAQEPALAEPEMLLSVSLLPEQRAGLTAKMRRVLLPVVESFLATSSPQIAVQQGEQLGKKPLAESRYATSAIAATAIEAAIQDALHAIMAASTVAASGSSVSTNEDSQTLRSEELYLKAAAVTTARAVGAADVTPSQVSAHNQSEVAYAPPRDILLCNCFYHPQWLVFTLVKQRMPAPTPRPLSSAQSTAPQSGFNPLLSLMELNTLQPLSASTKKTAASAVKALAMVSTETESVPLAPAATTAHTSAVAVTHSGAAVTPTGTVVPGANTVTAPVSTAMTTLPVSVVTALARAQPPEEALLKTGAARQSVTPAANVSLQTAETAAGDATVIELVPTVKQHSIPLISKPQSLTDLKNNLKALRLKRGLSQIELSQLLHTAQSRLSRWESMHDKSFIPDDMVAEVAQALEAPCQYLDRKAFDFTTNDSGQLYYHLYGTKAQPLALVAQPHTPQEVKRNLLYLRTQAHLTLRELKQFLPYCSLKLISQWENLASEELPLGAVVRRLAQVYHCSPELLMLHQQHLTVTAPVELQHVTLLACSPRWSQNAHAQQLMAHSWQLPFTNAFKLQLLGMGNEQAAQPLRPQLQEQVAVAAKDVQGTGAVSGDDSGHGSVAVTADGFAEEMLLAAPPEQVLKAKLLSGSQSNHQRFYHAVELVTKNSVWSKYAVVQLMGAAPSLQEYVVSSMAYDPSMRRPQQTTGVCLNTEVEEMAALHGALVCLMAGKDQFLIGRLEQSQQSWALHAENTQGQRCEVLLPRQAIIVGQVVMPTF</sequence>
<feature type="domain" description="HTH cro/C1-type" evidence="1">
    <location>
        <begin position="473"/>
        <end position="529"/>
    </location>
</feature>
<reference evidence="2" key="1">
    <citation type="journal article" date="2021" name="PeerJ">
        <title>Extensive microbial diversity within the chicken gut microbiome revealed by metagenomics and culture.</title>
        <authorList>
            <person name="Gilroy R."/>
            <person name="Ravi A."/>
            <person name="Getino M."/>
            <person name="Pursley I."/>
            <person name="Horton D.L."/>
            <person name="Alikhan N.F."/>
            <person name="Baker D."/>
            <person name="Gharbi K."/>
            <person name="Hall N."/>
            <person name="Watson M."/>
            <person name="Adriaenssens E.M."/>
            <person name="Foster-Nyarko E."/>
            <person name="Jarju S."/>
            <person name="Secka A."/>
            <person name="Antonio M."/>
            <person name="Oren A."/>
            <person name="Chaudhuri R.R."/>
            <person name="La Ragione R."/>
            <person name="Hildebrand F."/>
            <person name="Pallen M.J."/>
        </authorList>
    </citation>
    <scope>NUCLEOTIDE SEQUENCE</scope>
    <source>
        <strain evidence="2">378</strain>
    </source>
</reference>
<dbReference type="SUPFAM" id="SSF47413">
    <property type="entry name" value="lambda repressor-like DNA-binding domains"/>
    <property type="match status" value="1"/>
</dbReference>
<dbReference type="SMART" id="SM00530">
    <property type="entry name" value="HTH_XRE"/>
    <property type="match status" value="2"/>
</dbReference>
<dbReference type="Proteomes" id="UP000733611">
    <property type="component" value="Unassembled WGS sequence"/>
</dbReference>
<comment type="caution">
    <text evidence="2">The sequence shown here is derived from an EMBL/GenBank/DDBJ whole genome shotgun (WGS) entry which is preliminary data.</text>
</comment>
<dbReference type="InterPro" id="IPR001387">
    <property type="entry name" value="Cro/C1-type_HTH"/>
</dbReference>
<accession>A0A948WZR0</accession>
<dbReference type="Pfam" id="PF01381">
    <property type="entry name" value="HTH_3"/>
    <property type="match status" value="1"/>
</dbReference>
<dbReference type="GO" id="GO:0003677">
    <property type="term" value="F:DNA binding"/>
    <property type="evidence" value="ECO:0007669"/>
    <property type="project" value="InterPro"/>
</dbReference>
<organism evidence="2 3">
    <name type="scientific">Candidatus Anaerobiospirillum pullicola</name>
    <dbReference type="NCBI Taxonomy" id="2838451"/>
    <lineage>
        <taxon>Bacteria</taxon>
        <taxon>Pseudomonadati</taxon>
        <taxon>Pseudomonadota</taxon>
        <taxon>Gammaproteobacteria</taxon>
        <taxon>Aeromonadales</taxon>
        <taxon>Succinivibrionaceae</taxon>
        <taxon>Anaerobiospirillum</taxon>
    </lineage>
</organism>
<dbReference type="CDD" id="cd00093">
    <property type="entry name" value="HTH_XRE"/>
    <property type="match status" value="1"/>
</dbReference>
<evidence type="ECO:0000313" key="3">
    <source>
        <dbReference type="Proteomes" id="UP000733611"/>
    </source>
</evidence>
<protein>
    <submittedName>
        <fullName evidence="2">Helix-turn-helix domain-containing protein</fullName>
    </submittedName>
</protein>
<proteinExistence type="predicted"/>
<evidence type="ECO:0000313" key="2">
    <source>
        <dbReference type="EMBL" id="MBU3844394.1"/>
    </source>
</evidence>
<gene>
    <name evidence="2" type="ORF">H9847_05935</name>
</gene>